<organism evidence="1 2">
    <name type="scientific">Prunus persica</name>
    <name type="common">Peach</name>
    <name type="synonym">Amygdalus persica</name>
    <dbReference type="NCBI Taxonomy" id="3760"/>
    <lineage>
        <taxon>Eukaryota</taxon>
        <taxon>Viridiplantae</taxon>
        <taxon>Streptophyta</taxon>
        <taxon>Embryophyta</taxon>
        <taxon>Tracheophyta</taxon>
        <taxon>Spermatophyta</taxon>
        <taxon>Magnoliopsida</taxon>
        <taxon>eudicotyledons</taxon>
        <taxon>Gunneridae</taxon>
        <taxon>Pentapetalae</taxon>
        <taxon>rosids</taxon>
        <taxon>fabids</taxon>
        <taxon>Rosales</taxon>
        <taxon>Rosaceae</taxon>
        <taxon>Amygdaloideae</taxon>
        <taxon>Amygdaleae</taxon>
        <taxon>Prunus</taxon>
    </lineage>
</organism>
<dbReference type="Proteomes" id="UP000006882">
    <property type="component" value="Chromosome G2"/>
</dbReference>
<keyword evidence="2" id="KW-1185">Reference proteome</keyword>
<dbReference type="Gramene" id="ONI22740">
    <property type="protein sequence ID" value="ONI22740"/>
    <property type="gene ID" value="PRUPE_2G147800"/>
</dbReference>
<name>A0A251QH69_PRUPE</name>
<evidence type="ECO:0000313" key="2">
    <source>
        <dbReference type="Proteomes" id="UP000006882"/>
    </source>
</evidence>
<evidence type="ECO:0000313" key="1">
    <source>
        <dbReference type="EMBL" id="ONI22740.1"/>
    </source>
</evidence>
<dbReference type="AlphaFoldDB" id="A0A251QH69"/>
<sequence length="118" mass="14190">MDGLCFQLPCVFDVHCVHVCVLVSHQREKEREHGREKRNVREWTACETQASSPTNLRRMFQVEVSWVHQRFKGRYISWVRVFFTCMRLEDELNWDFLSSVCTLYGRKFHSFQKVIGFV</sequence>
<protein>
    <submittedName>
        <fullName evidence="1">Uncharacterized protein</fullName>
    </submittedName>
</protein>
<accession>A0A251QH69</accession>
<reference evidence="1 2" key="1">
    <citation type="journal article" date="2013" name="Nat. Genet.">
        <title>The high-quality draft genome of peach (Prunus persica) identifies unique patterns of genetic diversity, domestication and genome evolution.</title>
        <authorList>
            <consortium name="International Peach Genome Initiative"/>
            <person name="Verde I."/>
            <person name="Abbott A.G."/>
            <person name="Scalabrin S."/>
            <person name="Jung S."/>
            <person name="Shu S."/>
            <person name="Marroni F."/>
            <person name="Zhebentyayeva T."/>
            <person name="Dettori M.T."/>
            <person name="Grimwood J."/>
            <person name="Cattonaro F."/>
            <person name="Zuccolo A."/>
            <person name="Rossini L."/>
            <person name="Jenkins J."/>
            <person name="Vendramin E."/>
            <person name="Meisel L.A."/>
            <person name="Decroocq V."/>
            <person name="Sosinski B."/>
            <person name="Prochnik S."/>
            <person name="Mitros T."/>
            <person name="Policriti A."/>
            <person name="Cipriani G."/>
            <person name="Dondini L."/>
            <person name="Ficklin S."/>
            <person name="Goodstein D.M."/>
            <person name="Xuan P."/>
            <person name="Del Fabbro C."/>
            <person name="Aramini V."/>
            <person name="Copetti D."/>
            <person name="Gonzalez S."/>
            <person name="Horner D.S."/>
            <person name="Falchi R."/>
            <person name="Lucas S."/>
            <person name="Mica E."/>
            <person name="Maldonado J."/>
            <person name="Lazzari B."/>
            <person name="Bielenberg D."/>
            <person name="Pirona R."/>
            <person name="Miculan M."/>
            <person name="Barakat A."/>
            <person name="Testolin R."/>
            <person name="Stella A."/>
            <person name="Tartarini S."/>
            <person name="Tonutti P."/>
            <person name="Arus P."/>
            <person name="Orellana A."/>
            <person name="Wells C."/>
            <person name="Main D."/>
            <person name="Vizzotto G."/>
            <person name="Silva H."/>
            <person name="Salamini F."/>
            <person name="Schmutz J."/>
            <person name="Morgante M."/>
            <person name="Rokhsar D.S."/>
        </authorList>
    </citation>
    <scope>NUCLEOTIDE SEQUENCE [LARGE SCALE GENOMIC DNA]</scope>
    <source>
        <strain evidence="2">cv. Nemared</strain>
    </source>
</reference>
<gene>
    <name evidence="1" type="ORF">PRUPE_2G147800</name>
</gene>
<proteinExistence type="predicted"/>
<dbReference type="EMBL" id="CM007652">
    <property type="protein sequence ID" value="ONI22740.1"/>
    <property type="molecule type" value="Genomic_DNA"/>
</dbReference>